<reference evidence="2" key="1">
    <citation type="journal article" date="2019" name="Int. J. Syst. Evol. Microbiol.">
        <title>The Global Catalogue of Microorganisms (GCM) 10K type strain sequencing project: providing services to taxonomists for standard genome sequencing and annotation.</title>
        <authorList>
            <consortium name="The Broad Institute Genomics Platform"/>
            <consortium name="The Broad Institute Genome Sequencing Center for Infectious Disease"/>
            <person name="Wu L."/>
            <person name="Ma J."/>
        </authorList>
    </citation>
    <scope>NUCLEOTIDE SEQUENCE [LARGE SCALE GENOMIC DNA]</scope>
    <source>
        <strain evidence="2">JCM 16014</strain>
    </source>
</reference>
<sequence length="135" mass="14325">MSEDHTARLGSLVERLTVTGLILADLFHRLPLPVSVLSRPGGTLGALDADDLINAAEIIVDMPGVPEAVVEELHQAAWLWVCAAYLTDAFRTGRDDNPGLCAAFLQIHCGLALKTAKAAIDAMPAAGDRPPGEFR</sequence>
<proteinExistence type="predicted"/>
<comment type="caution">
    <text evidence="1">The sequence shown here is derived from an EMBL/GenBank/DDBJ whole genome shotgun (WGS) entry which is preliminary data.</text>
</comment>
<gene>
    <name evidence="1" type="ORF">GCM10009839_49890</name>
</gene>
<name>A0ABP5GAF1_9ACTN</name>
<keyword evidence="2" id="KW-1185">Reference proteome</keyword>
<accession>A0ABP5GAF1</accession>
<dbReference type="EMBL" id="BAAAQN010000031">
    <property type="protein sequence ID" value="GAA2041451.1"/>
    <property type="molecule type" value="Genomic_DNA"/>
</dbReference>
<evidence type="ECO:0000313" key="2">
    <source>
        <dbReference type="Proteomes" id="UP001500751"/>
    </source>
</evidence>
<organism evidence="1 2">
    <name type="scientific">Catenulispora yoronensis</name>
    <dbReference type="NCBI Taxonomy" id="450799"/>
    <lineage>
        <taxon>Bacteria</taxon>
        <taxon>Bacillati</taxon>
        <taxon>Actinomycetota</taxon>
        <taxon>Actinomycetes</taxon>
        <taxon>Catenulisporales</taxon>
        <taxon>Catenulisporaceae</taxon>
        <taxon>Catenulispora</taxon>
    </lineage>
</organism>
<protein>
    <submittedName>
        <fullName evidence="1">Uncharacterized protein</fullName>
    </submittedName>
</protein>
<evidence type="ECO:0000313" key="1">
    <source>
        <dbReference type="EMBL" id="GAA2041451.1"/>
    </source>
</evidence>
<dbReference type="RefSeq" id="WP_344668073.1">
    <property type="nucleotide sequence ID" value="NZ_BAAAQN010000031.1"/>
</dbReference>
<dbReference type="Proteomes" id="UP001500751">
    <property type="component" value="Unassembled WGS sequence"/>
</dbReference>